<evidence type="ECO:0000256" key="2">
    <source>
        <dbReference type="PROSITE-ProRule" id="PRU00335"/>
    </source>
</evidence>
<dbReference type="EMBL" id="CP033367">
    <property type="protein sequence ID" value="QKD02901.1"/>
    <property type="molecule type" value="Genomic_DNA"/>
</dbReference>
<dbReference type="SUPFAM" id="SSF46689">
    <property type="entry name" value="Homeodomain-like"/>
    <property type="match status" value="1"/>
</dbReference>
<dbReference type="Pfam" id="PF00440">
    <property type="entry name" value="TetR_N"/>
    <property type="match status" value="1"/>
</dbReference>
<organism evidence="4 5">
    <name type="scientific">Mesorhizobium loti R88b</name>
    <dbReference type="NCBI Taxonomy" id="935548"/>
    <lineage>
        <taxon>Bacteria</taxon>
        <taxon>Pseudomonadati</taxon>
        <taxon>Pseudomonadota</taxon>
        <taxon>Alphaproteobacteria</taxon>
        <taxon>Hyphomicrobiales</taxon>
        <taxon>Phyllobacteriaceae</taxon>
        <taxon>Mesorhizobium</taxon>
    </lineage>
</organism>
<dbReference type="InterPro" id="IPR001647">
    <property type="entry name" value="HTH_TetR"/>
</dbReference>
<dbReference type="PROSITE" id="PS50977">
    <property type="entry name" value="HTH_TETR_2"/>
    <property type="match status" value="1"/>
</dbReference>
<dbReference type="PRINTS" id="PR00455">
    <property type="entry name" value="HTHTETR"/>
</dbReference>
<protein>
    <submittedName>
        <fullName evidence="4">TetR family transcriptional regulator</fullName>
    </submittedName>
</protein>
<dbReference type="PANTHER" id="PTHR30055:SF148">
    <property type="entry name" value="TETR-FAMILY TRANSCRIPTIONAL REGULATOR"/>
    <property type="match status" value="1"/>
</dbReference>
<reference evidence="4 5" key="1">
    <citation type="submission" date="2018-10" db="EMBL/GenBank/DDBJ databases">
        <authorList>
            <person name="Perry B.J."/>
            <person name="Sullivan J.T."/>
            <person name="Murphy R.J.T."/>
            <person name="Ramsay J.P."/>
            <person name="Ronson C.W."/>
        </authorList>
    </citation>
    <scope>NUCLEOTIDE SEQUENCE [LARGE SCALE GENOMIC DNA]</scope>
    <source>
        <strain evidence="4 5">R88b</strain>
    </source>
</reference>
<dbReference type="Pfam" id="PF17937">
    <property type="entry name" value="TetR_C_28"/>
    <property type="match status" value="1"/>
</dbReference>
<evidence type="ECO:0000259" key="3">
    <source>
        <dbReference type="PROSITE" id="PS50977"/>
    </source>
</evidence>
<accession>A0A6M7WV85</accession>
<dbReference type="GO" id="GO:0000976">
    <property type="term" value="F:transcription cis-regulatory region binding"/>
    <property type="evidence" value="ECO:0007669"/>
    <property type="project" value="TreeGrafter"/>
</dbReference>
<dbReference type="Gene3D" id="1.10.357.10">
    <property type="entry name" value="Tetracycline Repressor, domain 2"/>
    <property type="match status" value="1"/>
</dbReference>
<keyword evidence="1 2" id="KW-0238">DNA-binding</keyword>
<proteinExistence type="predicted"/>
<feature type="domain" description="HTH tetR-type" evidence="3">
    <location>
        <begin position="8"/>
        <end position="68"/>
    </location>
</feature>
<evidence type="ECO:0000313" key="5">
    <source>
        <dbReference type="Proteomes" id="UP000503017"/>
    </source>
</evidence>
<dbReference type="RefSeq" id="WP_051429610.1">
    <property type="nucleotide sequence ID" value="NZ_CP033367.1"/>
</dbReference>
<dbReference type="Proteomes" id="UP000503017">
    <property type="component" value="Chromosome"/>
</dbReference>
<dbReference type="InterPro" id="IPR050109">
    <property type="entry name" value="HTH-type_TetR-like_transc_reg"/>
</dbReference>
<dbReference type="InterPro" id="IPR009057">
    <property type="entry name" value="Homeodomain-like_sf"/>
</dbReference>
<dbReference type="AlphaFoldDB" id="A0A6M7WV85"/>
<evidence type="ECO:0000313" key="4">
    <source>
        <dbReference type="EMBL" id="QKD02901.1"/>
    </source>
</evidence>
<dbReference type="PANTHER" id="PTHR30055">
    <property type="entry name" value="HTH-TYPE TRANSCRIPTIONAL REGULATOR RUTR"/>
    <property type="match status" value="1"/>
</dbReference>
<sequence length="201" mass="21706">MDNVSRSERSRNAIIQAALAIIARDGPGRLTLDAIAREGGLSKGGVMHQFRTKEAVLKTLLENQVEFFENFSRDFLAEAGTGTKEPQLSAQIAVQRKVVAEPHSVAFGLLGALAENPALLSGLRETDASKVEAIRSEAADPDLATLRLFAAKGLALTTMIGICSLSEEDLERLFDRLLDNTQWPATGDRSASSRVVNKKTD</sequence>
<name>A0A6M7WV85_RHILI</name>
<evidence type="ECO:0000256" key="1">
    <source>
        <dbReference type="ARBA" id="ARBA00023125"/>
    </source>
</evidence>
<gene>
    <name evidence="4" type="ORF">EB235_16455</name>
</gene>
<dbReference type="InterPro" id="IPR041479">
    <property type="entry name" value="TetR_CgmR_C"/>
</dbReference>
<dbReference type="GO" id="GO:0003700">
    <property type="term" value="F:DNA-binding transcription factor activity"/>
    <property type="evidence" value="ECO:0007669"/>
    <property type="project" value="TreeGrafter"/>
</dbReference>
<feature type="DNA-binding region" description="H-T-H motif" evidence="2">
    <location>
        <begin position="31"/>
        <end position="50"/>
    </location>
</feature>